<dbReference type="CDD" id="cd02055">
    <property type="entry name" value="serpinA10_PZI"/>
    <property type="match status" value="1"/>
</dbReference>
<feature type="region of interest" description="Disordered" evidence="2">
    <location>
        <begin position="43"/>
        <end position="65"/>
    </location>
</feature>
<dbReference type="SUPFAM" id="SSF56574">
    <property type="entry name" value="Serpins"/>
    <property type="match status" value="1"/>
</dbReference>
<feature type="signal peptide" evidence="3">
    <location>
        <begin position="1"/>
        <end position="15"/>
    </location>
</feature>
<evidence type="ECO:0000256" key="1">
    <source>
        <dbReference type="RuleBase" id="RU000411"/>
    </source>
</evidence>
<dbReference type="EMBL" id="CAUEEQ010079135">
    <property type="protein sequence ID" value="CAJ0968307.1"/>
    <property type="molecule type" value="Genomic_DNA"/>
</dbReference>
<accession>A0ABN9MNH2</accession>
<evidence type="ECO:0000256" key="3">
    <source>
        <dbReference type="SAM" id="SignalP"/>
    </source>
</evidence>
<dbReference type="SMART" id="SM00093">
    <property type="entry name" value="SERPIN"/>
    <property type="match status" value="1"/>
</dbReference>
<evidence type="ECO:0000256" key="2">
    <source>
        <dbReference type="SAM" id="MobiDB-lite"/>
    </source>
</evidence>
<comment type="caution">
    <text evidence="5">The sequence shown here is derived from an EMBL/GenBank/DDBJ whole genome shotgun (WGS) entry which is preliminary data.</text>
</comment>
<dbReference type="Proteomes" id="UP001176940">
    <property type="component" value="Unassembled WGS sequence"/>
</dbReference>
<gene>
    <name evidence="5" type="ORF">RIMI_LOCUS22977990</name>
</gene>
<feature type="compositionally biased region" description="Low complexity" evidence="2">
    <location>
        <begin position="52"/>
        <end position="64"/>
    </location>
</feature>
<feature type="domain" description="Serpin" evidence="4">
    <location>
        <begin position="143"/>
        <end position="499"/>
    </location>
</feature>
<proteinExistence type="inferred from homology"/>
<keyword evidence="6" id="KW-1185">Reference proteome</keyword>
<dbReference type="InterPro" id="IPR023795">
    <property type="entry name" value="Serpin_CS"/>
</dbReference>
<feature type="chain" id="PRO_5047166077" description="Serpin domain-containing protein" evidence="3">
    <location>
        <begin position="16"/>
        <end position="502"/>
    </location>
</feature>
<dbReference type="InterPro" id="IPR033835">
    <property type="entry name" value="PZI_serpin_dom"/>
</dbReference>
<dbReference type="InterPro" id="IPR000215">
    <property type="entry name" value="Serpin_fam"/>
</dbReference>
<name>A0ABN9MNH2_9NEOB</name>
<evidence type="ECO:0000259" key="4">
    <source>
        <dbReference type="SMART" id="SM00093"/>
    </source>
</evidence>
<dbReference type="InterPro" id="IPR042185">
    <property type="entry name" value="Serpin_sf_2"/>
</dbReference>
<evidence type="ECO:0000313" key="5">
    <source>
        <dbReference type="EMBL" id="CAJ0968307.1"/>
    </source>
</evidence>
<protein>
    <recommendedName>
        <fullName evidence="4">Serpin domain-containing protein</fullName>
    </recommendedName>
</protein>
<dbReference type="Gene3D" id="3.30.497.10">
    <property type="entry name" value="Antithrombin, subunit I, domain 2"/>
    <property type="match status" value="1"/>
</dbReference>
<dbReference type="Pfam" id="PF00079">
    <property type="entry name" value="Serpin"/>
    <property type="match status" value="1"/>
</dbReference>
<keyword evidence="3" id="KW-0732">Signal</keyword>
<dbReference type="PANTHER" id="PTHR11461:SF191">
    <property type="entry name" value="PROTEIN Z-DEPENDENT PROTEASE INHIBITOR"/>
    <property type="match status" value="1"/>
</dbReference>
<reference evidence="5" key="1">
    <citation type="submission" date="2023-07" db="EMBL/GenBank/DDBJ databases">
        <authorList>
            <person name="Stuckert A."/>
        </authorList>
    </citation>
    <scope>NUCLEOTIDE SEQUENCE</scope>
</reference>
<dbReference type="InterPro" id="IPR042178">
    <property type="entry name" value="Serpin_sf_1"/>
</dbReference>
<dbReference type="PROSITE" id="PS00284">
    <property type="entry name" value="SERPIN"/>
    <property type="match status" value="1"/>
</dbReference>
<sequence>MRRALVFALVGVCLAHWDPKSQKDNEDDDRSLRITDHLQDGFPQHLDHLDRSQNSSDLLDSSQNRTDHLDGFQSRTYHLNGSQSHKDHLDGSQKCIDHLDRSQRRMDPLNRSPLRLDHLRDFSNGTSDFSVIQISQMNSNFGFNLYRKLANKHDHNIFFSPLSISFNLASLMVGSRGDSYDELLTGLNWEALKTSKRPDQLPNLLKELRDGIRRSDGYDVELGSLSFVHHLFTLHDQFINETRDYFDMEYRSLDFHNQDAKNIIKDFIIKKSKGKVTELMDEIDPQTKMILLDFISFKGKWQVPFNPDSTTTNSFFVNKYNSVKVPMMYKTDKVASMTDKSLSCTVLNLPYRGGAHMLVVMPVKGGDFDVLEDKLSMKLVTTWLEKMKTRKTDVFFPKFRMDLKYKLKSTLEEMGIRDVFTGKANFTGMTDERNLKLSEITQRAVIDVDEIGTESVAFTGTEMVAFSLPYTIRVNHPFMFMIFNENYKSLLFIGRVNNPSES</sequence>
<dbReference type="PRINTS" id="PR00780">
    <property type="entry name" value="LEUSERPINII"/>
</dbReference>
<dbReference type="Gene3D" id="2.30.39.10">
    <property type="entry name" value="Alpha-1-antitrypsin, domain 1"/>
    <property type="match status" value="1"/>
</dbReference>
<dbReference type="InterPro" id="IPR023796">
    <property type="entry name" value="Serpin_dom"/>
</dbReference>
<organism evidence="5 6">
    <name type="scientific">Ranitomeya imitator</name>
    <name type="common">mimic poison frog</name>
    <dbReference type="NCBI Taxonomy" id="111125"/>
    <lineage>
        <taxon>Eukaryota</taxon>
        <taxon>Metazoa</taxon>
        <taxon>Chordata</taxon>
        <taxon>Craniata</taxon>
        <taxon>Vertebrata</taxon>
        <taxon>Euteleostomi</taxon>
        <taxon>Amphibia</taxon>
        <taxon>Batrachia</taxon>
        <taxon>Anura</taxon>
        <taxon>Neobatrachia</taxon>
        <taxon>Hyloidea</taxon>
        <taxon>Dendrobatidae</taxon>
        <taxon>Dendrobatinae</taxon>
        <taxon>Ranitomeya</taxon>
    </lineage>
</organism>
<dbReference type="PANTHER" id="PTHR11461">
    <property type="entry name" value="SERINE PROTEASE INHIBITOR, SERPIN"/>
    <property type="match status" value="1"/>
</dbReference>
<comment type="similarity">
    <text evidence="1">Belongs to the serpin family.</text>
</comment>
<dbReference type="InterPro" id="IPR036186">
    <property type="entry name" value="Serpin_sf"/>
</dbReference>
<evidence type="ECO:0000313" key="6">
    <source>
        <dbReference type="Proteomes" id="UP001176940"/>
    </source>
</evidence>